<dbReference type="GO" id="GO:0012505">
    <property type="term" value="C:endomembrane system"/>
    <property type="evidence" value="ECO:0007669"/>
    <property type="project" value="UniProtKB-SubCell"/>
</dbReference>
<dbReference type="Pfam" id="PF03083">
    <property type="entry name" value="MtN3_slv"/>
    <property type="match status" value="2"/>
</dbReference>
<evidence type="ECO:0000256" key="9">
    <source>
        <dbReference type="RuleBase" id="RU910715"/>
    </source>
</evidence>
<keyword evidence="3 9" id="KW-0813">Transport</keyword>
<feature type="transmembrane region" description="Helical" evidence="9">
    <location>
        <begin position="6"/>
        <end position="28"/>
    </location>
</feature>
<dbReference type="PANTHER" id="PTHR10791:SF120">
    <property type="entry name" value="BIDIRECTIONAL SUGAR TRANSPORTER SWEET17"/>
    <property type="match status" value="1"/>
</dbReference>
<evidence type="ECO:0000256" key="8">
    <source>
        <dbReference type="ARBA" id="ARBA00023136"/>
    </source>
</evidence>
<keyword evidence="6" id="KW-0677">Repeat</keyword>
<evidence type="ECO:0000313" key="12">
    <source>
        <dbReference type="Proteomes" id="UP000501690"/>
    </source>
</evidence>
<evidence type="ECO:0000256" key="3">
    <source>
        <dbReference type="ARBA" id="ARBA00022448"/>
    </source>
</evidence>
<keyword evidence="4 9" id="KW-0762">Sugar transport</keyword>
<dbReference type="FunFam" id="1.20.1280.290:FF:000047">
    <property type="entry name" value="Bidirectional sugar transporter SWEET17"/>
    <property type="match status" value="1"/>
</dbReference>
<organism evidence="11 12">
    <name type="scientific">Vigna unguiculata</name>
    <name type="common">Cowpea</name>
    <dbReference type="NCBI Taxonomy" id="3917"/>
    <lineage>
        <taxon>Eukaryota</taxon>
        <taxon>Viridiplantae</taxon>
        <taxon>Streptophyta</taxon>
        <taxon>Embryophyta</taxon>
        <taxon>Tracheophyta</taxon>
        <taxon>Spermatophyta</taxon>
        <taxon>Magnoliopsida</taxon>
        <taxon>eudicotyledons</taxon>
        <taxon>Gunneridae</taxon>
        <taxon>Pentapetalae</taxon>
        <taxon>rosids</taxon>
        <taxon>fabids</taxon>
        <taxon>Fabales</taxon>
        <taxon>Fabaceae</taxon>
        <taxon>Papilionoideae</taxon>
        <taxon>50 kb inversion clade</taxon>
        <taxon>NPAAA clade</taxon>
        <taxon>indigoferoid/millettioid clade</taxon>
        <taxon>Phaseoleae</taxon>
        <taxon>Vigna</taxon>
    </lineage>
</organism>
<evidence type="ECO:0000256" key="2">
    <source>
        <dbReference type="ARBA" id="ARBA00007809"/>
    </source>
</evidence>
<dbReference type="InterPro" id="IPR004316">
    <property type="entry name" value="SWEET_rpt"/>
</dbReference>
<keyword evidence="8 9" id="KW-0472">Membrane</keyword>
<dbReference type="GO" id="GO:0005886">
    <property type="term" value="C:plasma membrane"/>
    <property type="evidence" value="ECO:0007669"/>
    <property type="project" value="UniProtKB-SubCell"/>
</dbReference>
<feature type="transmembrane region" description="Helical" evidence="9">
    <location>
        <begin position="126"/>
        <end position="147"/>
    </location>
</feature>
<dbReference type="InterPro" id="IPR047664">
    <property type="entry name" value="SWEET"/>
</dbReference>
<comment type="function">
    <text evidence="9">Mediates both low-affinity uptake and efflux of sugar across the membrane.</text>
</comment>
<gene>
    <name evidence="11" type="ORF">DEO72_LG11g274</name>
</gene>
<keyword evidence="7 9" id="KW-1133">Transmembrane helix</keyword>
<feature type="region of interest" description="Disordered" evidence="10">
    <location>
        <begin position="217"/>
        <end position="245"/>
    </location>
</feature>
<dbReference type="Gene3D" id="1.20.1280.290">
    <property type="match status" value="2"/>
</dbReference>
<feature type="transmembrane region" description="Helical" evidence="9">
    <location>
        <begin position="159"/>
        <end position="181"/>
    </location>
</feature>
<dbReference type="Gramene" id="Vigun09g012800.1.v1.2">
    <property type="protein sequence ID" value="Vigun09g012800.1.v1.2"/>
    <property type="gene ID" value="Vigun09g012800.v1.2"/>
</dbReference>
<accession>A0A4D6NK29</accession>
<proteinExistence type="inferred from homology"/>
<dbReference type="FunFam" id="1.20.1280.290:FF:000002">
    <property type="entry name" value="Bidirectional sugar transporter SWEET"/>
    <property type="match status" value="1"/>
</dbReference>
<dbReference type="GO" id="GO:0051119">
    <property type="term" value="F:sugar transmembrane transporter activity"/>
    <property type="evidence" value="ECO:0007669"/>
    <property type="project" value="InterPro"/>
</dbReference>
<evidence type="ECO:0000256" key="10">
    <source>
        <dbReference type="SAM" id="MobiDB-lite"/>
    </source>
</evidence>
<evidence type="ECO:0000256" key="7">
    <source>
        <dbReference type="ARBA" id="ARBA00022989"/>
    </source>
</evidence>
<dbReference type="GO" id="GO:0051260">
    <property type="term" value="P:protein homooligomerization"/>
    <property type="evidence" value="ECO:0007669"/>
    <property type="project" value="UniProtKB-ARBA"/>
</dbReference>
<dbReference type="Proteomes" id="UP000501690">
    <property type="component" value="Linkage Group LG11"/>
</dbReference>
<sequence>MEDPSFVFGVIGNIISILMFLSPVPTFWKITKHGSTEDFSSLPYICTLLNCSLWTYYGTIKSGEYLVATVNGFGILVETIYIILFLIYAPKGIRARTAILAVILDVVIFAAAVATTLLALEGDSRSGAVGIMGAGLNIVMYSSPLSVMKTVVTTKSVEYMPFLLSFFFFLNGGVWLLYAVLVRDVILGVPNGSGFLLGAMQLVLYAIYRNGGKEDSEKRLEEGLQHEPLISETNNESYQREHRAT</sequence>
<evidence type="ECO:0000256" key="5">
    <source>
        <dbReference type="ARBA" id="ARBA00022692"/>
    </source>
</evidence>
<feature type="transmembrane region" description="Helical" evidence="9">
    <location>
        <begin position="187"/>
        <end position="208"/>
    </location>
</feature>
<feature type="transmembrane region" description="Helical" evidence="9">
    <location>
        <begin position="99"/>
        <end position="120"/>
    </location>
</feature>
<evidence type="ECO:0000256" key="4">
    <source>
        <dbReference type="ARBA" id="ARBA00022597"/>
    </source>
</evidence>
<dbReference type="PANTHER" id="PTHR10791">
    <property type="entry name" value="RAG1-ACTIVATING PROTEIN 1"/>
    <property type="match status" value="1"/>
</dbReference>
<comment type="similarity">
    <text evidence="2 9">Belongs to the SWEET sugar transporter family.</text>
</comment>
<reference evidence="11 12" key="1">
    <citation type="submission" date="2019-04" db="EMBL/GenBank/DDBJ databases">
        <title>An improved genome assembly and genetic linkage map for asparagus bean, Vigna unguiculata ssp. sesquipedialis.</title>
        <authorList>
            <person name="Xia Q."/>
            <person name="Zhang R."/>
            <person name="Dong Y."/>
        </authorList>
    </citation>
    <scope>NUCLEOTIDE SEQUENCE [LARGE SCALE GENOMIC DNA]</scope>
    <source>
        <tissue evidence="11">Leaf</tissue>
    </source>
</reference>
<dbReference type="OrthoDB" id="409725at2759"/>
<evidence type="ECO:0000256" key="6">
    <source>
        <dbReference type="ARBA" id="ARBA00022737"/>
    </source>
</evidence>
<keyword evidence="5 9" id="KW-0812">Transmembrane</keyword>
<name>A0A4D6NK29_VIGUN</name>
<protein>
    <recommendedName>
        <fullName evidence="9">Bidirectional sugar transporter SWEET</fullName>
    </recommendedName>
</protein>
<evidence type="ECO:0000256" key="1">
    <source>
        <dbReference type="ARBA" id="ARBA00004127"/>
    </source>
</evidence>
<evidence type="ECO:0000313" key="11">
    <source>
        <dbReference type="EMBL" id="QCE13281.1"/>
    </source>
</evidence>
<comment type="subcellular location">
    <subcellularLocation>
        <location evidence="9">Cell membrane</location>
        <topology evidence="9">Multi-pass membrane protein</topology>
    </subcellularLocation>
    <subcellularLocation>
        <location evidence="1">Endomembrane system</location>
        <topology evidence="1">Multi-pass membrane protein</topology>
    </subcellularLocation>
</comment>
<feature type="transmembrane region" description="Helical" evidence="9">
    <location>
        <begin position="40"/>
        <end position="59"/>
    </location>
</feature>
<feature type="transmembrane region" description="Helical" evidence="9">
    <location>
        <begin position="65"/>
        <end position="87"/>
    </location>
</feature>
<keyword evidence="12" id="KW-1185">Reference proteome</keyword>
<dbReference type="EMBL" id="CP039355">
    <property type="protein sequence ID" value="QCE13281.1"/>
    <property type="molecule type" value="Genomic_DNA"/>
</dbReference>
<dbReference type="AlphaFoldDB" id="A0A4D6NK29"/>